<feature type="non-terminal residue" evidence="2">
    <location>
        <position position="1"/>
    </location>
</feature>
<evidence type="ECO:0000313" key="3">
    <source>
        <dbReference type="Proteomes" id="UP000271241"/>
    </source>
</evidence>
<dbReference type="AlphaFoldDB" id="A0A4P9XNR8"/>
<accession>A0A4P9XNR8</accession>
<keyword evidence="3" id="KW-1185">Reference proteome</keyword>
<dbReference type="SUPFAM" id="SSF47616">
    <property type="entry name" value="GST C-terminal domain-like"/>
    <property type="match status" value="1"/>
</dbReference>
<name>A0A4P9XNR8_9FUNG</name>
<evidence type="ECO:0000313" key="2">
    <source>
        <dbReference type="EMBL" id="RKP07633.1"/>
    </source>
</evidence>
<dbReference type="EMBL" id="KZ992692">
    <property type="protein sequence ID" value="RKP07633.1"/>
    <property type="molecule type" value="Genomic_DNA"/>
</dbReference>
<dbReference type="InterPro" id="IPR036282">
    <property type="entry name" value="Glutathione-S-Trfase_C_sf"/>
</dbReference>
<dbReference type="Gene3D" id="1.20.1050.10">
    <property type="match status" value="1"/>
</dbReference>
<feature type="non-terminal residue" evidence="2">
    <location>
        <position position="68"/>
    </location>
</feature>
<proteinExistence type="predicted"/>
<sequence>AFGSDEAHNKNYTSEILPQFLTVIEQLLNLSRQGPYLPGKVVSYGDFYLATIVHDSKYLSLNDYPRVK</sequence>
<dbReference type="Proteomes" id="UP000271241">
    <property type="component" value="Unassembled WGS sequence"/>
</dbReference>
<evidence type="ECO:0000259" key="1">
    <source>
        <dbReference type="Pfam" id="PF14497"/>
    </source>
</evidence>
<organism evidence="2 3">
    <name type="scientific">Thamnocephalis sphaerospora</name>
    <dbReference type="NCBI Taxonomy" id="78915"/>
    <lineage>
        <taxon>Eukaryota</taxon>
        <taxon>Fungi</taxon>
        <taxon>Fungi incertae sedis</taxon>
        <taxon>Zoopagomycota</taxon>
        <taxon>Zoopagomycotina</taxon>
        <taxon>Zoopagomycetes</taxon>
        <taxon>Zoopagales</taxon>
        <taxon>Sigmoideomycetaceae</taxon>
        <taxon>Thamnocephalis</taxon>
    </lineage>
</organism>
<protein>
    <recommendedName>
        <fullName evidence="1">Glutathione S-transferase C-terminal domain-containing protein</fullName>
    </recommendedName>
</protein>
<dbReference type="Pfam" id="PF14497">
    <property type="entry name" value="GST_C_3"/>
    <property type="match status" value="1"/>
</dbReference>
<gene>
    <name evidence="2" type="ORF">THASP1DRAFT_9791</name>
</gene>
<dbReference type="OrthoDB" id="414243at2759"/>
<reference evidence="3" key="1">
    <citation type="journal article" date="2018" name="Nat. Microbiol.">
        <title>Leveraging single-cell genomics to expand the fungal tree of life.</title>
        <authorList>
            <person name="Ahrendt S.R."/>
            <person name="Quandt C.A."/>
            <person name="Ciobanu D."/>
            <person name="Clum A."/>
            <person name="Salamov A."/>
            <person name="Andreopoulos B."/>
            <person name="Cheng J.F."/>
            <person name="Woyke T."/>
            <person name="Pelin A."/>
            <person name="Henrissat B."/>
            <person name="Reynolds N.K."/>
            <person name="Benny G.L."/>
            <person name="Smith M.E."/>
            <person name="James T.Y."/>
            <person name="Grigoriev I.V."/>
        </authorList>
    </citation>
    <scope>NUCLEOTIDE SEQUENCE [LARGE SCALE GENOMIC DNA]</scope>
    <source>
        <strain evidence="3">RSA 1356</strain>
    </source>
</reference>
<dbReference type="InterPro" id="IPR004046">
    <property type="entry name" value="GST_C"/>
</dbReference>
<feature type="domain" description="Glutathione S-transferase C-terminal" evidence="1">
    <location>
        <begin position="7"/>
        <end position="67"/>
    </location>
</feature>